<dbReference type="InterPro" id="IPR025153">
    <property type="entry name" value="Ead_Ea22"/>
</dbReference>
<gene>
    <name evidence="2" type="ORF">NCTC9695_03373</name>
</gene>
<dbReference type="EMBL" id="LR134182">
    <property type="protein sequence ID" value="VEB42919.1"/>
    <property type="molecule type" value="Genomic_DNA"/>
</dbReference>
<organism evidence="2 3">
    <name type="scientific">Chromobacterium violaceum</name>
    <dbReference type="NCBI Taxonomy" id="536"/>
    <lineage>
        <taxon>Bacteria</taxon>
        <taxon>Pseudomonadati</taxon>
        <taxon>Pseudomonadota</taxon>
        <taxon>Betaproteobacteria</taxon>
        <taxon>Neisseriales</taxon>
        <taxon>Chromobacteriaceae</taxon>
        <taxon>Chromobacterium</taxon>
    </lineage>
</organism>
<protein>
    <recommendedName>
        <fullName evidence="4">Ead/Ea22-like family protein</fullName>
    </recommendedName>
</protein>
<evidence type="ECO:0000256" key="1">
    <source>
        <dbReference type="SAM" id="MobiDB-lite"/>
    </source>
</evidence>
<dbReference type="AlphaFoldDB" id="A0A3S4IGI7"/>
<dbReference type="Pfam" id="PF13935">
    <property type="entry name" value="Ead_Ea22"/>
    <property type="match status" value="1"/>
</dbReference>
<sequence length="176" mass="18568">MLTPDQLAALRAAAEAATPGPWEHQTSNGWHRVGTTPANRGRVDGDVVASGAASPANMAYIAAANPAAVQGLLADLEAMAQELLAYRADASLDTAGATIRAQAARIAELERDAARYRWLRSDDIEVLPGQREICAVRFPLPFDEDGGEEVLFESELDSAIDAAMGQDHAEAQGTAD</sequence>
<accession>A0A3S4IGI7</accession>
<reference evidence="2 3" key="1">
    <citation type="submission" date="2018-12" db="EMBL/GenBank/DDBJ databases">
        <authorList>
            <consortium name="Pathogen Informatics"/>
        </authorList>
    </citation>
    <scope>NUCLEOTIDE SEQUENCE [LARGE SCALE GENOMIC DNA]</scope>
    <source>
        <strain evidence="2 3">NCTC9695</strain>
    </source>
</reference>
<proteinExistence type="predicted"/>
<name>A0A3S4IGI7_CHRVL</name>
<evidence type="ECO:0000313" key="3">
    <source>
        <dbReference type="Proteomes" id="UP000275777"/>
    </source>
</evidence>
<feature type="region of interest" description="Disordered" evidence="1">
    <location>
        <begin position="15"/>
        <end position="43"/>
    </location>
</feature>
<dbReference type="Proteomes" id="UP000275777">
    <property type="component" value="Chromosome"/>
</dbReference>
<evidence type="ECO:0008006" key="4">
    <source>
        <dbReference type="Google" id="ProtNLM"/>
    </source>
</evidence>
<evidence type="ECO:0000313" key="2">
    <source>
        <dbReference type="EMBL" id="VEB42919.1"/>
    </source>
</evidence>